<dbReference type="InterPro" id="IPR013325">
    <property type="entry name" value="RNA_pol_sigma_r2"/>
</dbReference>
<evidence type="ECO:0000256" key="2">
    <source>
        <dbReference type="ARBA" id="ARBA00023015"/>
    </source>
</evidence>
<dbReference type="EMBL" id="QRZF01000015">
    <property type="protein sequence ID" value="RGV50292.1"/>
    <property type="molecule type" value="Genomic_DNA"/>
</dbReference>
<dbReference type="InterPro" id="IPR036388">
    <property type="entry name" value="WH-like_DNA-bd_sf"/>
</dbReference>
<evidence type="ECO:0000313" key="8">
    <source>
        <dbReference type="Proteomes" id="UP000283850"/>
    </source>
</evidence>
<dbReference type="Gene3D" id="1.10.10.10">
    <property type="entry name" value="Winged helix-like DNA-binding domain superfamily/Winged helix DNA-binding domain"/>
    <property type="match status" value="1"/>
</dbReference>
<dbReference type="GO" id="GO:0003677">
    <property type="term" value="F:DNA binding"/>
    <property type="evidence" value="ECO:0007669"/>
    <property type="project" value="InterPro"/>
</dbReference>
<dbReference type="InterPro" id="IPR014327">
    <property type="entry name" value="RNA_pol_sigma70_bacteroid"/>
</dbReference>
<dbReference type="AlphaFoldDB" id="A0A412XYC4"/>
<proteinExistence type="inferred from homology"/>
<dbReference type="GO" id="GO:0006352">
    <property type="term" value="P:DNA-templated transcription initiation"/>
    <property type="evidence" value="ECO:0007669"/>
    <property type="project" value="InterPro"/>
</dbReference>
<dbReference type="InterPro" id="IPR007627">
    <property type="entry name" value="RNA_pol_sigma70_r2"/>
</dbReference>
<dbReference type="PANTHER" id="PTHR43133:SF46">
    <property type="entry name" value="RNA POLYMERASE SIGMA-70 FACTOR ECF SUBFAMILY"/>
    <property type="match status" value="1"/>
</dbReference>
<dbReference type="InterPro" id="IPR014284">
    <property type="entry name" value="RNA_pol_sigma-70_dom"/>
</dbReference>
<feature type="domain" description="RNA polymerase sigma factor 70 region 4 type 2" evidence="6">
    <location>
        <begin position="133"/>
        <end position="180"/>
    </location>
</feature>
<protein>
    <submittedName>
        <fullName evidence="7">RNA polymerase sigma-70 factor</fullName>
    </submittedName>
</protein>
<evidence type="ECO:0000256" key="3">
    <source>
        <dbReference type="ARBA" id="ARBA00023082"/>
    </source>
</evidence>
<dbReference type="RefSeq" id="WP_118422038.1">
    <property type="nucleotide sequence ID" value="NZ_QRZF01000015.1"/>
</dbReference>
<dbReference type="InterPro" id="IPR013249">
    <property type="entry name" value="RNA_pol_sigma70_r4_t2"/>
</dbReference>
<dbReference type="NCBIfam" id="TIGR02985">
    <property type="entry name" value="Sig70_bacteroi1"/>
    <property type="match status" value="1"/>
</dbReference>
<evidence type="ECO:0000256" key="1">
    <source>
        <dbReference type="ARBA" id="ARBA00010641"/>
    </source>
</evidence>
<sequence length="209" mass="25062">MKKMILESVKDTEDIRSLLTMIQEENTLAFNMFYEMYYDQVFRYTYYFLKDTESCREVVADVFFAVWQSRKRLKDIENLEAYLFISVRNEVTRYSKKNGRQNRVSLDELPVQLEITEEESPYDKISYKEMEQLLGKIIGELPEKCRLIFLMARQEQLKPKEIAERLCISENTVRVQMKIAIEKIIKQIKPYYPDLTLSLLWSFFFSSIS</sequence>
<dbReference type="SUPFAM" id="SSF88659">
    <property type="entry name" value="Sigma3 and sigma4 domains of RNA polymerase sigma factors"/>
    <property type="match status" value="1"/>
</dbReference>
<accession>A0A412XYC4</accession>
<evidence type="ECO:0000259" key="6">
    <source>
        <dbReference type="Pfam" id="PF08281"/>
    </source>
</evidence>
<dbReference type="NCBIfam" id="TIGR02937">
    <property type="entry name" value="sigma70-ECF"/>
    <property type="match status" value="1"/>
</dbReference>
<dbReference type="InterPro" id="IPR013324">
    <property type="entry name" value="RNA_pol_sigma_r3/r4-like"/>
</dbReference>
<organism evidence="7 8">
    <name type="scientific">Bacteroides intestinalis</name>
    <dbReference type="NCBI Taxonomy" id="329854"/>
    <lineage>
        <taxon>Bacteria</taxon>
        <taxon>Pseudomonadati</taxon>
        <taxon>Bacteroidota</taxon>
        <taxon>Bacteroidia</taxon>
        <taxon>Bacteroidales</taxon>
        <taxon>Bacteroidaceae</taxon>
        <taxon>Bacteroides</taxon>
    </lineage>
</organism>
<evidence type="ECO:0000259" key="5">
    <source>
        <dbReference type="Pfam" id="PF04542"/>
    </source>
</evidence>
<dbReference type="GO" id="GO:0016987">
    <property type="term" value="F:sigma factor activity"/>
    <property type="evidence" value="ECO:0007669"/>
    <property type="project" value="UniProtKB-KW"/>
</dbReference>
<evidence type="ECO:0000313" key="7">
    <source>
        <dbReference type="EMBL" id="RGV50292.1"/>
    </source>
</evidence>
<dbReference type="InterPro" id="IPR039425">
    <property type="entry name" value="RNA_pol_sigma-70-like"/>
</dbReference>
<dbReference type="Proteomes" id="UP000283850">
    <property type="component" value="Unassembled WGS sequence"/>
</dbReference>
<dbReference type="Pfam" id="PF04542">
    <property type="entry name" value="Sigma70_r2"/>
    <property type="match status" value="1"/>
</dbReference>
<comment type="caution">
    <text evidence="7">The sequence shown here is derived from an EMBL/GenBank/DDBJ whole genome shotgun (WGS) entry which is preliminary data.</text>
</comment>
<keyword evidence="3" id="KW-0731">Sigma factor</keyword>
<comment type="similarity">
    <text evidence="1">Belongs to the sigma-70 factor family. ECF subfamily.</text>
</comment>
<dbReference type="Pfam" id="PF08281">
    <property type="entry name" value="Sigma70_r4_2"/>
    <property type="match status" value="1"/>
</dbReference>
<gene>
    <name evidence="7" type="ORF">DWW10_18445</name>
</gene>
<dbReference type="Gene3D" id="1.10.1740.10">
    <property type="match status" value="1"/>
</dbReference>
<reference evidence="7 8" key="1">
    <citation type="submission" date="2018-08" db="EMBL/GenBank/DDBJ databases">
        <title>A genome reference for cultivated species of the human gut microbiota.</title>
        <authorList>
            <person name="Zou Y."/>
            <person name="Xue W."/>
            <person name="Luo G."/>
        </authorList>
    </citation>
    <scope>NUCLEOTIDE SEQUENCE [LARGE SCALE GENOMIC DNA]</scope>
    <source>
        <strain evidence="7 8">AF14-32</strain>
    </source>
</reference>
<dbReference type="PANTHER" id="PTHR43133">
    <property type="entry name" value="RNA POLYMERASE ECF-TYPE SIGMA FACTO"/>
    <property type="match status" value="1"/>
</dbReference>
<feature type="domain" description="RNA polymerase sigma-70 region 2" evidence="5">
    <location>
        <begin position="33"/>
        <end position="100"/>
    </location>
</feature>
<evidence type="ECO:0000256" key="4">
    <source>
        <dbReference type="ARBA" id="ARBA00023163"/>
    </source>
</evidence>
<name>A0A412XYC4_9BACE</name>
<dbReference type="SUPFAM" id="SSF88946">
    <property type="entry name" value="Sigma2 domain of RNA polymerase sigma factors"/>
    <property type="match status" value="1"/>
</dbReference>
<keyword evidence="2" id="KW-0805">Transcription regulation</keyword>
<keyword evidence="4" id="KW-0804">Transcription</keyword>